<gene>
    <name evidence="2" type="ORF">CCYN74_30009</name>
</gene>
<proteinExistence type="predicted"/>
<evidence type="ECO:0000256" key="1">
    <source>
        <dbReference type="SAM" id="Phobius"/>
    </source>
</evidence>
<organism evidence="2 3">
    <name type="scientific">Capnocytophaga cynodegmi</name>
    <dbReference type="NCBI Taxonomy" id="28189"/>
    <lineage>
        <taxon>Bacteria</taxon>
        <taxon>Pseudomonadati</taxon>
        <taxon>Bacteroidota</taxon>
        <taxon>Flavobacteriia</taxon>
        <taxon>Flavobacteriales</taxon>
        <taxon>Flavobacteriaceae</taxon>
        <taxon>Capnocytophaga</taxon>
    </lineage>
</organism>
<feature type="transmembrane region" description="Helical" evidence="1">
    <location>
        <begin position="47"/>
        <end position="66"/>
    </location>
</feature>
<dbReference type="RefSeq" id="WP_018278175.1">
    <property type="nucleotide sequence ID" value="NZ_CDOF01000026.1"/>
</dbReference>
<feature type="transmembrane region" description="Helical" evidence="1">
    <location>
        <begin position="86"/>
        <end position="108"/>
    </location>
</feature>
<dbReference type="EMBL" id="CDOG01000023">
    <property type="protein sequence ID" value="CEN37909.1"/>
    <property type="molecule type" value="Genomic_DNA"/>
</dbReference>
<dbReference type="AlphaFoldDB" id="A0A0B7HHM0"/>
<feature type="transmembrane region" description="Helical" evidence="1">
    <location>
        <begin position="12"/>
        <end position="32"/>
    </location>
</feature>
<keyword evidence="1" id="KW-0812">Transmembrane</keyword>
<evidence type="ECO:0000313" key="3">
    <source>
        <dbReference type="Proteomes" id="UP000038083"/>
    </source>
</evidence>
<keyword evidence="1" id="KW-1133">Transmembrane helix</keyword>
<evidence type="ECO:0000313" key="2">
    <source>
        <dbReference type="EMBL" id="CEN37909.1"/>
    </source>
</evidence>
<accession>A0A0B7HHM0</accession>
<protein>
    <submittedName>
        <fullName evidence="2">Uncharacterized protein</fullName>
    </submittedName>
</protein>
<feature type="transmembrane region" description="Helical" evidence="1">
    <location>
        <begin position="114"/>
        <end position="130"/>
    </location>
</feature>
<dbReference type="Proteomes" id="UP000038083">
    <property type="component" value="Unassembled WGS sequence"/>
</dbReference>
<sequence>MNSKPSFFKSLTIIHLALLIGQVLFGVIVYFLNREIWQYHFPSSNHFFWVAMAVVFTSLLGHKVFYKKGLEEVKSKKSLSEKLATFQSVCIVKYGLIEGASITCIVFASLTQNIYFLLISGFLLLYFVTLKPTKEKVINDLELSRELQEQFHKEY</sequence>
<keyword evidence="1" id="KW-0472">Membrane</keyword>
<name>A0A0B7HHM0_9FLAO</name>
<reference evidence="2 3" key="1">
    <citation type="submission" date="2015-01" db="EMBL/GenBank/DDBJ databases">
        <authorList>
            <person name="MANFREDI Pablo"/>
        </authorList>
    </citation>
    <scope>NUCLEOTIDE SEQUENCE [LARGE SCALE GENOMIC DNA]</scope>
    <source>
        <strain evidence="2 3">Ccy74</strain>
    </source>
</reference>
<dbReference type="OrthoDB" id="1151358at2"/>